<protein>
    <submittedName>
        <fullName evidence="2">FAD dependent oxidoreductase</fullName>
    </submittedName>
</protein>
<dbReference type="AlphaFoldDB" id="A0A4S9EHT6"/>
<sequence length="478" mass="53191">MRLPNLLNPHHLTAENTMNRFWSLFGLNEQPGPTKGHTDGGLPVPNSTLSYWRSELHPIDSYHSSEHLPSECDIAIIGAGITGVSTAYHLSRLHAANNSGKKPSIVILEAREVCSGATGRNGGHSKMRISSIRTLFKDYDVEAADECVAFVYSQSHLMKEAVDREGLDCEFELRRTYDVFVDEQDAKDAEETYRTAVEEGHKWVKEVSFVDSRYAEQITSIKGAKAAVSMPACSLWPYKFVTQLLSRMIDRKEVSLYTHTPITSIDSSNPSATILHTPNGSITTKKLIFATNAYTSAICPSFKEAIIPYKGTACHISPEKPISPHLNSTYNIYYDRQNDPDSRVDYLNPRPDSGIIVGGANWLFKSQNHLWYNTTDDSTLIPNTRPYFSTYMQDNFHGWENSNAKITHLWTGIQGETKDGKPFVGKVPGKENWYIAAGFNGGGMSFCFSCAEGLAGIVEGKTFEESGLPRMFSTERLG</sequence>
<dbReference type="InterPro" id="IPR036188">
    <property type="entry name" value="FAD/NAD-bd_sf"/>
</dbReference>
<accession>A0A4S9EHT6</accession>
<dbReference type="PANTHER" id="PTHR13847:SF279">
    <property type="entry name" value="FAD DEPENDENT OXIDOREDUCTASE DOMAIN-CONTAINING PROTEIN-RELATED"/>
    <property type="match status" value="1"/>
</dbReference>
<gene>
    <name evidence="2" type="ORF">D6D10_07664</name>
</gene>
<dbReference type="Gene3D" id="3.30.9.10">
    <property type="entry name" value="D-Amino Acid Oxidase, subunit A, domain 2"/>
    <property type="match status" value="1"/>
</dbReference>
<feature type="domain" description="FAD dependent oxidoreductase" evidence="1">
    <location>
        <begin position="73"/>
        <end position="455"/>
    </location>
</feature>
<evidence type="ECO:0000259" key="1">
    <source>
        <dbReference type="Pfam" id="PF01266"/>
    </source>
</evidence>
<organism evidence="2 3">
    <name type="scientific">Aureobasidium pullulans</name>
    <name type="common">Black yeast</name>
    <name type="synonym">Pullularia pullulans</name>
    <dbReference type="NCBI Taxonomy" id="5580"/>
    <lineage>
        <taxon>Eukaryota</taxon>
        <taxon>Fungi</taxon>
        <taxon>Dikarya</taxon>
        <taxon>Ascomycota</taxon>
        <taxon>Pezizomycotina</taxon>
        <taxon>Dothideomycetes</taxon>
        <taxon>Dothideomycetidae</taxon>
        <taxon>Dothideales</taxon>
        <taxon>Saccotheciaceae</taxon>
        <taxon>Aureobasidium</taxon>
    </lineage>
</organism>
<dbReference type="PANTHER" id="PTHR13847">
    <property type="entry name" value="SARCOSINE DEHYDROGENASE-RELATED"/>
    <property type="match status" value="1"/>
</dbReference>
<dbReference type="Gene3D" id="3.50.50.60">
    <property type="entry name" value="FAD/NAD(P)-binding domain"/>
    <property type="match status" value="1"/>
</dbReference>
<dbReference type="InterPro" id="IPR006076">
    <property type="entry name" value="FAD-dep_OxRdtase"/>
</dbReference>
<dbReference type="Proteomes" id="UP000308953">
    <property type="component" value="Unassembled WGS sequence"/>
</dbReference>
<proteinExistence type="predicted"/>
<dbReference type="SUPFAM" id="SSF51905">
    <property type="entry name" value="FAD/NAD(P)-binding domain"/>
    <property type="match status" value="1"/>
</dbReference>
<evidence type="ECO:0000313" key="3">
    <source>
        <dbReference type="Proteomes" id="UP000308953"/>
    </source>
</evidence>
<reference evidence="2 3" key="1">
    <citation type="submission" date="2018-10" db="EMBL/GenBank/DDBJ databases">
        <title>Fifty Aureobasidium pullulans genomes reveal a recombining polyextremotolerant generalist.</title>
        <authorList>
            <person name="Gostincar C."/>
            <person name="Turk M."/>
            <person name="Zajc J."/>
            <person name="Gunde-Cimerman N."/>
        </authorList>
    </citation>
    <scope>NUCLEOTIDE SEQUENCE [LARGE SCALE GENOMIC DNA]</scope>
    <source>
        <strain evidence="2 3">EXF-9785</strain>
    </source>
</reference>
<comment type="caution">
    <text evidence="2">The sequence shown here is derived from an EMBL/GenBank/DDBJ whole genome shotgun (WGS) entry which is preliminary data.</text>
</comment>
<dbReference type="Pfam" id="PF01266">
    <property type="entry name" value="DAO"/>
    <property type="match status" value="1"/>
</dbReference>
<dbReference type="EMBL" id="QZAV01000227">
    <property type="protein sequence ID" value="THX34105.1"/>
    <property type="molecule type" value="Genomic_DNA"/>
</dbReference>
<name>A0A4S9EHT6_AURPU</name>
<dbReference type="GO" id="GO:0005737">
    <property type="term" value="C:cytoplasm"/>
    <property type="evidence" value="ECO:0007669"/>
    <property type="project" value="TreeGrafter"/>
</dbReference>
<evidence type="ECO:0000313" key="2">
    <source>
        <dbReference type="EMBL" id="THX34105.1"/>
    </source>
</evidence>